<reference evidence="12" key="2">
    <citation type="submission" date="2023-06" db="EMBL/GenBank/DDBJ databases">
        <authorList>
            <consortium name="Lawrence Berkeley National Laboratory"/>
            <person name="Haridas S."/>
            <person name="Hensen N."/>
            <person name="Bonometti L."/>
            <person name="Westerberg I."/>
            <person name="Brannstrom I.O."/>
            <person name="Guillou S."/>
            <person name="Cros-Aarteil S."/>
            <person name="Calhoun S."/>
            <person name="Kuo A."/>
            <person name="Mondo S."/>
            <person name="Pangilinan J."/>
            <person name="Riley R."/>
            <person name="Labutti K."/>
            <person name="Andreopoulos B."/>
            <person name="Lipzen A."/>
            <person name="Chen C."/>
            <person name="Yanf M."/>
            <person name="Daum C."/>
            <person name="Ng V."/>
            <person name="Clum A."/>
            <person name="Steindorff A."/>
            <person name="Ohm R."/>
            <person name="Martin F."/>
            <person name="Silar P."/>
            <person name="Natvig D."/>
            <person name="Lalanne C."/>
            <person name="Gautier V."/>
            <person name="Ament-Velasquez S.L."/>
            <person name="Kruys A."/>
            <person name="Hutchinson M.I."/>
            <person name="Powell A.J."/>
            <person name="Barry K."/>
            <person name="Miller A.N."/>
            <person name="Grigoriev I.V."/>
            <person name="Debuchy R."/>
            <person name="Gladieux P."/>
            <person name="Thoren M.H."/>
            <person name="Johannesson H."/>
        </authorList>
    </citation>
    <scope>NUCLEOTIDE SEQUENCE</scope>
    <source>
        <strain evidence="12">CBS 314.62</strain>
    </source>
</reference>
<keyword evidence="5" id="KW-0336">GPI-anchor</keyword>
<dbReference type="GO" id="GO:0046872">
    <property type="term" value="F:metal ion binding"/>
    <property type="evidence" value="ECO:0007669"/>
    <property type="project" value="UniProtKB-UniRule"/>
</dbReference>
<comment type="caution">
    <text evidence="12">The sequence shown here is derived from an EMBL/GenBank/DDBJ whole genome shotgun (WGS) entry which is preliminary data.</text>
</comment>
<evidence type="ECO:0000313" key="12">
    <source>
        <dbReference type="EMBL" id="KAK3682995.1"/>
    </source>
</evidence>
<keyword evidence="5" id="KW-0325">Glycoprotein</keyword>
<feature type="binding site" description="axial binding residue" evidence="9">
    <location>
        <position position="168"/>
    </location>
    <ligand>
        <name>heme</name>
        <dbReference type="ChEBI" id="CHEBI:30413"/>
    </ligand>
    <ligandPart>
        <name>Fe</name>
        <dbReference type="ChEBI" id="CHEBI:18248"/>
    </ligandPart>
</feature>
<dbReference type="EMBL" id="JAULSO010000005">
    <property type="protein sequence ID" value="KAK3682995.1"/>
    <property type="molecule type" value="Genomic_DNA"/>
</dbReference>
<keyword evidence="9" id="KW-0408">Iron</keyword>
<reference evidence="12" key="1">
    <citation type="journal article" date="2023" name="Mol. Phylogenet. Evol.">
        <title>Genome-scale phylogeny and comparative genomics of the fungal order Sordariales.</title>
        <authorList>
            <person name="Hensen N."/>
            <person name="Bonometti L."/>
            <person name="Westerberg I."/>
            <person name="Brannstrom I.O."/>
            <person name="Guillou S."/>
            <person name="Cros-Aarteil S."/>
            <person name="Calhoun S."/>
            <person name="Haridas S."/>
            <person name="Kuo A."/>
            <person name="Mondo S."/>
            <person name="Pangilinan J."/>
            <person name="Riley R."/>
            <person name="LaButti K."/>
            <person name="Andreopoulos B."/>
            <person name="Lipzen A."/>
            <person name="Chen C."/>
            <person name="Yan M."/>
            <person name="Daum C."/>
            <person name="Ng V."/>
            <person name="Clum A."/>
            <person name="Steindorff A."/>
            <person name="Ohm R.A."/>
            <person name="Martin F."/>
            <person name="Silar P."/>
            <person name="Natvig D.O."/>
            <person name="Lalanne C."/>
            <person name="Gautier V."/>
            <person name="Ament-Velasquez S.L."/>
            <person name="Kruys A."/>
            <person name="Hutchinson M.I."/>
            <person name="Powell A.J."/>
            <person name="Barry K."/>
            <person name="Miller A.N."/>
            <person name="Grigoriev I.V."/>
            <person name="Debuchy R."/>
            <person name="Gladieux P."/>
            <person name="Hiltunen Thoren M."/>
            <person name="Johannesson H."/>
        </authorList>
    </citation>
    <scope>NUCLEOTIDE SEQUENCE</scope>
    <source>
        <strain evidence="12">CBS 314.62</strain>
    </source>
</reference>
<accession>A0AAE1C8P7</accession>
<evidence type="ECO:0000256" key="5">
    <source>
        <dbReference type="ARBA" id="ARBA00022622"/>
    </source>
</evidence>
<comment type="caution">
    <text evidence="9">Lacks conserved residue(s) required for the propagation of feature annotation.</text>
</comment>
<name>A0AAE1C8P7_9PEZI</name>
<keyword evidence="8" id="KW-0449">Lipoprotein</keyword>
<keyword evidence="9" id="KW-0349">Heme</keyword>
<dbReference type="GO" id="GO:0098552">
    <property type="term" value="C:side of membrane"/>
    <property type="evidence" value="ECO:0007669"/>
    <property type="project" value="UniProtKB-KW"/>
</dbReference>
<feature type="chain" id="PRO_5042207328" description="CFEM domain-containing protein" evidence="10">
    <location>
        <begin position="16"/>
        <end position="225"/>
    </location>
</feature>
<protein>
    <recommendedName>
        <fullName evidence="11">CFEM domain-containing protein</fullName>
    </recommendedName>
</protein>
<feature type="signal peptide" evidence="10">
    <location>
        <begin position="1"/>
        <end position="15"/>
    </location>
</feature>
<evidence type="ECO:0000313" key="13">
    <source>
        <dbReference type="Proteomes" id="UP001270362"/>
    </source>
</evidence>
<evidence type="ECO:0000256" key="6">
    <source>
        <dbReference type="ARBA" id="ARBA00022729"/>
    </source>
</evidence>
<organism evidence="12 13">
    <name type="scientific">Podospora appendiculata</name>
    <dbReference type="NCBI Taxonomy" id="314037"/>
    <lineage>
        <taxon>Eukaryota</taxon>
        <taxon>Fungi</taxon>
        <taxon>Dikarya</taxon>
        <taxon>Ascomycota</taxon>
        <taxon>Pezizomycotina</taxon>
        <taxon>Sordariomycetes</taxon>
        <taxon>Sordariomycetidae</taxon>
        <taxon>Sordariales</taxon>
        <taxon>Podosporaceae</taxon>
        <taxon>Podospora</taxon>
    </lineage>
</organism>
<keyword evidence="4" id="KW-0964">Secreted</keyword>
<dbReference type="Proteomes" id="UP001270362">
    <property type="component" value="Unassembled WGS sequence"/>
</dbReference>
<sequence length="225" mass="23471">MKCTIILALASLAMGSAIEQRACAGNNCNRQVTGTRAGLPALATRAADCASFLAVTVKGVQRTITQTHFVAVATPTVAVVAPRQDTSSSVAKAIPTYASSCDERAYESACACAGVAPTTTTVRVPRATKVVTAVATGCAAMAVSEIPACGLPCFEEKLADYGCKNIFDMECQCSQIETFGWEITACLEINCSHAVVEEIYPNAVKGCNCHAVEFPGALPAEFPTY</sequence>
<evidence type="ECO:0000256" key="4">
    <source>
        <dbReference type="ARBA" id="ARBA00022525"/>
    </source>
</evidence>
<dbReference type="AlphaFoldDB" id="A0AAE1C8P7"/>
<keyword evidence="7" id="KW-1015">Disulfide bond</keyword>
<keyword evidence="13" id="KW-1185">Reference proteome</keyword>
<evidence type="ECO:0000256" key="3">
    <source>
        <dbReference type="ARBA" id="ARBA00010031"/>
    </source>
</evidence>
<dbReference type="PROSITE" id="PS52012">
    <property type="entry name" value="CFEM"/>
    <property type="match status" value="1"/>
</dbReference>
<comment type="similarity">
    <text evidence="3">Belongs to the RBT5 family.</text>
</comment>
<dbReference type="InterPro" id="IPR008427">
    <property type="entry name" value="Extracellular_membr_CFEM_dom"/>
</dbReference>
<proteinExistence type="inferred from homology"/>
<keyword evidence="9" id="KW-0479">Metal-binding</keyword>
<dbReference type="SMART" id="SM00747">
    <property type="entry name" value="CFEM"/>
    <property type="match status" value="1"/>
</dbReference>
<keyword evidence="5" id="KW-0472">Membrane</keyword>
<evidence type="ECO:0000256" key="10">
    <source>
        <dbReference type="SAM" id="SignalP"/>
    </source>
</evidence>
<comment type="subcellular location">
    <subcellularLocation>
        <location evidence="1">Membrane</location>
        <topology evidence="1">Lipid-anchor</topology>
        <topology evidence="1">GPI-anchor</topology>
    </subcellularLocation>
    <subcellularLocation>
        <location evidence="2">Secreted</location>
    </subcellularLocation>
</comment>
<evidence type="ECO:0000259" key="11">
    <source>
        <dbReference type="PROSITE" id="PS52012"/>
    </source>
</evidence>
<evidence type="ECO:0000256" key="9">
    <source>
        <dbReference type="PROSITE-ProRule" id="PRU01356"/>
    </source>
</evidence>
<evidence type="ECO:0000256" key="2">
    <source>
        <dbReference type="ARBA" id="ARBA00004613"/>
    </source>
</evidence>
<dbReference type="Pfam" id="PF05730">
    <property type="entry name" value="CFEM"/>
    <property type="match status" value="1"/>
</dbReference>
<feature type="domain" description="CFEM" evidence="11">
    <location>
        <begin position="121"/>
        <end position="225"/>
    </location>
</feature>
<gene>
    <name evidence="12" type="ORF">B0T22DRAFT_494574</name>
</gene>
<dbReference type="GO" id="GO:0005576">
    <property type="term" value="C:extracellular region"/>
    <property type="evidence" value="ECO:0007669"/>
    <property type="project" value="UniProtKB-SubCell"/>
</dbReference>
<evidence type="ECO:0000256" key="1">
    <source>
        <dbReference type="ARBA" id="ARBA00004589"/>
    </source>
</evidence>
<evidence type="ECO:0000256" key="8">
    <source>
        <dbReference type="ARBA" id="ARBA00023288"/>
    </source>
</evidence>
<evidence type="ECO:0000256" key="7">
    <source>
        <dbReference type="ARBA" id="ARBA00023157"/>
    </source>
</evidence>
<keyword evidence="6 10" id="KW-0732">Signal</keyword>